<dbReference type="AlphaFoldDB" id="A0A2K8PRR8"/>
<dbReference type="Gene3D" id="3.30.2140.10">
    <property type="entry name" value="Arylamine N-acetyltransferase"/>
    <property type="match status" value="1"/>
</dbReference>
<dbReference type="Gene3D" id="2.40.128.150">
    <property type="entry name" value="Cysteine proteinases"/>
    <property type="match status" value="1"/>
</dbReference>
<dbReference type="Proteomes" id="UP000231791">
    <property type="component" value="Chromosome"/>
</dbReference>
<dbReference type="Pfam" id="PF00797">
    <property type="entry name" value="Acetyltransf_2"/>
    <property type="match status" value="1"/>
</dbReference>
<sequence>MSGRRDSRRHPADGTGDYADHLFEQLGGSMIDVDGYLAVLGVGRPAAPTAEALWALHRAQVERVSYENLDIQLGRPTGIGAQESVARIVGGRGGYCFHLNGAFGALLDALGYDVTLHRAGVQNGPGDPAGATGNHLALTVRIDGGHWLVDTGLGDGLYEPLPLREGTYTQGPFTYGMAPSTAVPGGWRFTHDPRGAFTGMDFAPEPVELSSFAAEHVRLSTSPDSGFVRVLTTHRRDAKGVDVLRGCVLRRIDAGGTQERTIDSAEDWYGVLAGVFRLDLTGVDAPARAQLWHRVHTAHREWEAARRR</sequence>
<gene>
    <name evidence="2" type="primary">rifF</name>
    <name evidence="2" type="ORF">SLAV_35050</name>
</gene>
<accession>A0A2K8PRR8</accession>
<proteinExistence type="inferred from homology"/>
<dbReference type="InterPro" id="IPR001447">
    <property type="entry name" value="Arylamine_N-AcTrfase"/>
</dbReference>
<protein>
    <submittedName>
        <fullName evidence="2">Proansamycin X synthase</fullName>
    </submittedName>
</protein>
<evidence type="ECO:0000313" key="3">
    <source>
        <dbReference type="Proteomes" id="UP000231791"/>
    </source>
</evidence>
<dbReference type="PANTHER" id="PTHR11786:SF0">
    <property type="entry name" value="ARYLAMINE N-ACETYLTRANSFERASE 4-RELATED"/>
    <property type="match status" value="1"/>
</dbReference>
<reference evidence="2 3" key="1">
    <citation type="submission" date="2017-11" db="EMBL/GenBank/DDBJ databases">
        <title>Complete genome sequence of Streptomyces lavendulae subsp. lavendulae CCM 3239 (formerly 'Streptomyces aureofaciens CCM 3239'), the producer of the angucycline-type antibiotic auricin.</title>
        <authorList>
            <person name="Busche T."/>
            <person name="Novakova R."/>
            <person name="Al'Dilaimi A."/>
            <person name="Homerova D."/>
            <person name="Feckova L."/>
            <person name="Rezuchova B."/>
            <person name="Mingyar E."/>
            <person name="Csolleiova D."/>
            <person name="Bekeova C."/>
            <person name="Winkler A."/>
            <person name="Sevcikova B."/>
            <person name="Kalinowski J."/>
            <person name="Kormanec J."/>
            <person name="Ruckert C."/>
        </authorList>
    </citation>
    <scope>NUCLEOTIDE SEQUENCE [LARGE SCALE GENOMIC DNA]</scope>
    <source>
        <strain evidence="2 3">CCM 3239</strain>
    </source>
</reference>
<dbReference type="KEGG" id="slx:SLAV_35050"/>
<evidence type="ECO:0000256" key="1">
    <source>
        <dbReference type="ARBA" id="ARBA00006547"/>
    </source>
</evidence>
<dbReference type="GO" id="GO:0016407">
    <property type="term" value="F:acetyltransferase activity"/>
    <property type="evidence" value="ECO:0007669"/>
    <property type="project" value="InterPro"/>
</dbReference>
<dbReference type="SUPFAM" id="SSF54001">
    <property type="entry name" value="Cysteine proteinases"/>
    <property type="match status" value="1"/>
</dbReference>
<comment type="similarity">
    <text evidence="1">Belongs to the arylamine N-acetyltransferase family.</text>
</comment>
<name>A0A2K8PRR8_STRLA</name>
<organism evidence="2 3">
    <name type="scientific">Streptomyces lavendulae subsp. lavendulae</name>
    <dbReference type="NCBI Taxonomy" id="58340"/>
    <lineage>
        <taxon>Bacteria</taxon>
        <taxon>Bacillati</taxon>
        <taxon>Actinomycetota</taxon>
        <taxon>Actinomycetes</taxon>
        <taxon>Kitasatosporales</taxon>
        <taxon>Streptomycetaceae</taxon>
        <taxon>Streptomyces</taxon>
    </lineage>
</organism>
<dbReference type="PANTHER" id="PTHR11786">
    <property type="entry name" value="N-HYDROXYARYLAMINE O-ACETYLTRANSFERASE"/>
    <property type="match status" value="1"/>
</dbReference>
<evidence type="ECO:0000313" key="2">
    <source>
        <dbReference type="EMBL" id="ATZ28780.1"/>
    </source>
</evidence>
<dbReference type="InterPro" id="IPR038765">
    <property type="entry name" value="Papain-like_cys_pep_sf"/>
</dbReference>
<keyword evidence="3" id="KW-1185">Reference proteome</keyword>
<dbReference type="EMBL" id="CP024985">
    <property type="protein sequence ID" value="ATZ28780.1"/>
    <property type="molecule type" value="Genomic_DNA"/>
</dbReference>